<dbReference type="RefSeq" id="XP_011315520.1">
    <property type="nucleotide sequence ID" value="XM_011317218.1"/>
</dbReference>
<feature type="binding site" evidence="16">
    <location>
        <position position="307"/>
    </location>
    <ligand>
        <name>ATP</name>
        <dbReference type="ChEBI" id="CHEBI:30616"/>
    </ligand>
</feature>
<proteinExistence type="inferred from homology"/>
<dbReference type="EC" id="6.3.2.3" evidence="4 15"/>
<feature type="binding site" evidence="16">
    <location>
        <position position="375"/>
    </location>
    <ligand>
        <name>ATP</name>
        <dbReference type="ChEBI" id="CHEBI:30616"/>
    </ligand>
</feature>
<comment type="similarity">
    <text evidence="2 15">Belongs to the eukaryotic GSH synthase family.</text>
</comment>
<evidence type="ECO:0000313" key="21">
    <source>
        <dbReference type="RefSeq" id="XP_011315520.1"/>
    </source>
</evidence>
<evidence type="ECO:0000256" key="7">
    <source>
        <dbReference type="ARBA" id="ARBA00022684"/>
    </source>
</evidence>
<sequence>MEMTKLNSCVDVPLTGGILEETVDKAKDFALMHGMCMHWKENFDRNRVQVAKFMLLPTTFPTNEFSKAQNIQVLVNKLIHKVSCDHDFLTEALKSTIETDELTSELFKIYKTVHQEGFAQKISLGLLRSDYMLDNDSKIKQVEVNTMASSFAGLSEVVTELQKYILGELGHFDKTVNLPENHSATGLAEGLVDAWKAYNNQEAVILFVVEEITCNICDQKALEIGIRRRNPRIRVIRRTFKYLIENAQLRPNKELIVENNLVSVVYYRTGYETSAYPTDREWELRLLIERSRAIKCPSIQYHLAGTKKVQQVLAQPGVLRRFLCESEVSKVQDAFVGLYSLDFDKLGDEAMEMGLANPEKYVLKPQREGGGNNVYGLDVKSKLEAMRNSKERTAWILMELIKTPIHRNYLISPNIPKPSLQDFVSELGIYGVILGDDNEIRVNKQVGHVIRTKPLGEDEGGIIAGAGALDSPYLL</sequence>
<dbReference type="Pfam" id="PF03917">
    <property type="entry name" value="GSH_synth_ATP"/>
    <property type="match status" value="1"/>
</dbReference>
<dbReference type="GO" id="GO:0043295">
    <property type="term" value="F:glutathione binding"/>
    <property type="evidence" value="ECO:0007669"/>
    <property type="project" value="UniProtKB-UniRule"/>
</dbReference>
<dbReference type="PANTHER" id="PTHR11130">
    <property type="entry name" value="GLUTATHIONE SYNTHETASE"/>
    <property type="match status" value="1"/>
</dbReference>
<dbReference type="InterPro" id="IPR014049">
    <property type="entry name" value="Glutathione_synthase_N_euk"/>
</dbReference>
<keyword evidence="19" id="KW-1185">Reference proteome</keyword>
<keyword evidence="8 15" id="KW-0479">Metal-binding</keyword>
<dbReference type="OrthoDB" id="2020073at2759"/>
<evidence type="ECO:0000256" key="4">
    <source>
        <dbReference type="ARBA" id="ARBA00012214"/>
    </source>
</evidence>
<keyword evidence="6 15" id="KW-0436">Ligase</keyword>
<protein>
    <recommendedName>
        <fullName evidence="5 15">Glutathione synthetase</fullName>
        <shortName evidence="15">GSH-S</shortName>
        <ecNumber evidence="4 15">6.3.2.3</ecNumber>
    </recommendedName>
</protein>
<feature type="binding site" evidence="16">
    <location>
        <position position="459"/>
    </location>
    <ligand>
        <name>ATP</name>
        <dbReference type="ChEBI" id="CHEBI:30616"/>
    </ligand>
</feature>
<dbReference type="PANTHER" id="PTHR11130:SF0">
    <property type="entry name" value="GLUTATHIONE SYNTHETASE"/>
    <property type="match status" value="1"/>
</dbReference>
<evidence type="ECO:0000256" key="17">
    <source>
        <dbReference type="PIRSR" id="PIRSR001558-2"/>
    </source>
</evidence>
<keyword evidence="9 15" id="KW-0547">Nucleotide-binding</keyword>
<evidence type="ECO:0000256" key="3">
    <source>
        <dbReference type="ARBA" id="ARBA00011738"/>
    </source>
</evidence>
<comment type="catalytic activity">
    <reaction evidence="12">
        <text>gamma-L-glutamyl-L-cysteine + glycine + ATP = glutathione + ADP + phosphate + H(+)</text>
        <dbReference type="Rhea" id="RHEA:13557"/>
        <dbReference type="ChEBI" id="CHEBI:15378"/>
        <dbReference type="ChEBI" id="CHEBI:30616"/>
        <dbReference type="ChEBI" id="CHEBI:43474"/>
        <dbReference type="ChEBI" id="CHEBI:57305"/>
        <dbReference type="ChEBI" id="CHEBI:57925"/>
        <dbReference type="ChEBI" id="CHEBI:58173"/>
        <dbReference type="ChEBI" id="CHEBI:456216"/>
        <dbReference type="EC" id="6.3.2.3"/>
    </reaction>
    <physiologicalReaction direction="left-to-right" evidence="12">
        <dbReference type="Rhea" id="RHEA:13558"/>
    </physiologicalReaction>
</comment>
<dbReference type="Proteomes" id="UP000694866">
    <property type="component" value="Unplaced"/>
</dbReference>
<evidence type="ECO:0000256" key="8">
    <source>
        <dbReference type="ARBA" id="ARBA00022723"/>
    </source>
</evidence>
<dbReference type="Gene3D" id="1.10.1080.10">
    <property type="entry name" value="Glutathione Synthetase, Chain A, domain 3"/>
    <property type="match status" value="1"/>
</dbReference>
<feature type="binding site" evidence="16">
    <location>
        <position position="219"/>
    </location>
    <ligand>
        <name>substrate</name>
    </ligand>
</feature>
<evidence type="ECO:0000256" key="16">
    <source>
        <dbReference type="PIRSR" id="PIRSR001558-1"/>
    </source>
</evidence>
<dbReference type="InterPro" id="IPR037013">
    <property type="entry name" value="GSH-S_sub-bd_sf"/>
</dbReference>
<evidence type="ECO:0000256" key="9">
    <source>
        <dbReference type="ARBA" id="ARBA00022741"/>
    </source>
</evidence>
<dbReference type="FunFam" id="3.40.50.1760:FF:000001">
    <property type="entry name" value="Glutathione synthetase"/>
    <property type="match status" value="1"/>
</dbReference>
<keyword evidence="7 15" id="KW-0317">Glutathione biosynthesis</keyword>
<dbReference type="InterPro" id="IPR004887">
    <property type="entry name" value="GSH_synth_subst-bd"/>
</dbReference>
<dbReference type="SUPFAM" id="SSF52440">
    <property type="entry name" value="PreATP-grasp domain"/>
    <property type="match status" value="1"/>
</dbReference>
<reference evidence="20 21" key="1">
    <citation type="submission" date="2025-04" db="UniProtKB">
        <authorList>
            <consortium name="RefSeq"/>
        </authorList>
    </citation>
    <scope>IDENTIFICATION</scope>
    <source>
        <strain evidence="20 21">USDA-PBARC FA_bdor</strain>
        <tissue evidence="20 21">Whole organism</tissue>
    </source>
</reference>
<evidence type="ECO:0000256" key="1">
    <source>
        <dbReference type="ARBA" id="ARBA00004965"/>
    </source>
</evidence>
<dbReference type="InterPro" id="IPR005615">
    <property type="entry name" value="Glutathione_synthase"/>
</dbReference>
<evidence type="ECO:0000256" key="13">
    <source>
        <dbReference type="ARBA" id="ARBA00052123"/>
    </source>
</evidence>
<feature type="binding site" evidence="17">
    <location>
        <position position="145"/>
    </location>
    <ligand>
        <name>Mg(2+)</name>
        <dbReference type="ChEBI" id="CHEBI:18420"/>
    </ligand>
</feature>
<evidence type="ECO:0000256" key="14">
    <source>
        <dbReference type="ARBA" id="ARBA00059746"/>
    </source>
</evidence>
<dbReference type="AlphaFoldDB" id="A0A9R1TUJ0"/>
<evidence type="ECO:0000256" key="12">
    <source>
        <dbReference type="ARBA" id="ARBA00048871"/>
    </source>
</evidence>
<feature type="binding site" evidence="16">
    <location>
        <position position="451"/>
    </location>
    <ligand>
        <name>substrate</name>
    </ligand>
</feature>
<evidence type="ECO:0000256" key="2">
    <source>
        <dbReference type="ARBA" id="ARBA00010385"/>
    </source>
</evidence>
<evidence type="ECO:0000256" key="11">
    <source>
        <dbReference type="ARBA" id="ARBA00022842"/>
    </source>
</evidence>
<feature type="binding site" evidence="16">
    <location>
        <position position="426"/>
    </location>
    <ligand>
        <name>ATP</name>
        <dbReference type="ChEBI" id="CHEBI:30616"/>
    </ligand>
</feature>
<dbReference type="InterPro" id="IPR014042">
    <property type="entry name" value="Glutathione_synthase_a-hlx"/>
</dbReference>
<dbReference type="NCBIfam" id="TIGR01986">
    <property type="entry name" value="glut_syn_euk"/>
    <property type="match status" value="1"/>
</dbReference>
<evidence type="ECO:0000256" key="5">
    <source>
        <dbReference type="ARBA" id="ARBA00020821"/>
    </source>
</evidence>
<organism evidence="19 20">
    <name type="scientific">Fopius arisanus</name>
    <dbReference type="NCBI Taxonomy" id="64838"/>
    <lineage>
        <taxon>Eukaryota</taxon>
        <taxon>Metazoa</taxon>
        <taxon>Ecdysozoa</taxon>
        <taxon>Arthropoda</taxon>
        <taxon>Hexapoda</taxon>
        <taxon>Insecta</taxon>
        <taxon>Pterygota</taxon>
        <taxon>Neoptera</taxon>
        <taxon>Endopterygota</taxon>
        <taxon>Hymenoptera</taxon>
        <taxon>Apocrita</taxon>
        <taxon>Ichneumonoidea</taxon>
        <taxon>Braconidae</taxon>
        <taxon>Opiinae</taxon>
        <taxon>Fopius</taxon>
    </lineage>
</organism>
<feature type="domain" description="Glutathione synthase substrate-binding" evidence="18">
    <location>
        <begin position="203"/>
        <end position="304"/>
    </location>
</feature>
<accession>A0A9R1TUJ0</accession>
<feature type="binding site" evidence="16">
    <location>
        <begin position="364"/>
        <end position="373"/>
    </location>
    <ligand>
        <name>ATP</name>
        <dbReference type="ChEBI" id="CHEBI:30616"/>
    </ligand>
</feature>
<dbReference type="GO" id="GO:0004363">
    <property type="term" value="F:glutathione synthase activity"/>
    <property type="evidence" value="ECO:0007669"/>
    <property type="project" value="UniProtKB-UniRule"/>
</dbReference>
<feature type="binding site" evidence="17">
    <location>
        <position position="143"/>
    </location>
    <ligand>
        <name>Mg(2+)</name>
        <dbReference type="ChEBI" id="CHEBI:18420"/>
    </ligand>
</feature>
<dbReference type="FunFam" id="3.30.1490.50:FF:000001">
    <property type="entry name" value="Glutathione synthetase"/>
    <property type="match status" value="1"/>
</dbReference>
<keyword evidence="11 15" id="KW-0460">Magnesium</keyword>
<dbReference type="GeneID" id="105274275"/>
<evidence type="ECO:0000313" key="20">
    <source>
        <dbReference type="RefSeq" id="XP_011315519.1"/>
    </source>
</evidence>
<feature type="binding site" evidence="16">
    <location>
        <begin position="398"/>
        <end position="401"/>
    </location>
    <ligand>
        <name>ATP</name>
        <dbReference type="ChEBI" id="CHEBI:30616"/>
    </ligand>
</feature>
<dbReference type="Gene3D" id="3.30.1490.80">
    <property type="match status" value="1"/>
</dbReference>
<dbReference type="InterPro" id="IPR016185">
    <property type="entry name" value="PreATP-grasp_dom_sf"/>
</dbReference>
<dbReference type="InterPro" id="IPR014709">
    <property type="entry name" value="Glutathione_synthase_C_euk"/>
</dbReference>
<dbReference type="GO" id="GO:0000287">
    <property type="term" value="F:magnesium ion binding"/>
    <property type="evidence" value="ECO:0007669"/>
    <property type="project" value="UniProtKB-UniRule"/>
</dbReference>
<feature type="binding site" evidence="16">
    <location>
        <position position="128"/>
    </location>
    <ligand>
        <name>substrate</name>
    </ligand>
</feature>
<evidence type="ECO:0000256" key="6">
    <source>
        <dbReference type="ARBA" id="ARBA00022598"/>
    </source>
</evidence>
<gene>
    <name evidence="20 21" type="primary">LOC105274275</name>
</gene>
<evidence type="ECO:0000313" key="19">
    <source>
        <dbReference type="Proteomes" id="UP000694866"/>
    </source>
</evidence>
<comment type="catalytic activity">
    <reaction evidence="13">
        <text>gamma-L-glutamyl-(2S)-2-aminobutanoate + glycine + ATP = ophthalmate + ADP + phosphate + H(+)</text>
        <dbReference type="Rhea" id="RHEA:72075"/>
        <dbReference type="ChEBI" id="CHEBI:15378"/>
        <dbReference type="ChEBI" id="CHEBI:30616"/>
        <dbReference type="ChEBI" id="CHEBI:43474"/>
        <dbReference type="ChEBI" id="CHEBI:57305"/>
        <dbReference type="ChEBI" id="CHEBI:189406"/>
        <dbReference type="ChEBI" id="CHEBI:189750"/>
        <dbReference type="ChEBI" id="CHEBI:456216"/>
    </reaction>
    <physiologicalReaction direction="left-to-right" evidence="13">
        <dbReference type="Rhea" id="RHEA:72076"/>
    </physiologicalReaction>
</comment>
<feature type="binding site" evidence="17">
    <location>
        <position position="368"/>
    </location>
    <ligand>
        <name>Mg(2+)</name>
        <dbReference type="ChEBI" id="CHEBI:18420"/>
    </ligand>
</feature>
<dbReference type="SUPFAM" id="SSF56059">
    <property type="entry name" value="Glutathione synthetase ATP-binding domain-like"/>
    <property type="match status" value="1"/>
</dbReference>
<feature type="binding site" evidence="16">
    <location>
        <position position="453"/>
    </location>
    <ligand>
        <name>ATP</name>
        <dbReference type="ChEBI" id="CHEBI:30616"/>
    </ligand>
</feature>
<comment type="cofactor">
    <cofactor evidence="15 17">
        <name>Mg(2+)</name>
        <dbReference type="ChEBI" id="CHEBI:18420"/>
    </cofactor>
    <text evidence="15 17">Binds 1 Mg(2+) ion per subunit.</text>
</comment>
<accession>A0A9R1TTJ5</accession>
<feature type="binding site" evidence="16">
    <location>
        <position position="143"/>
    </location>
    <ligand>
        <name>ATP</name>
        <dbReference type="ChEBI" id="CHEBI:30616"/>
    </ligand>
</feature>
<dbReference type="GO" id="GO:0005829">
    <property type="term" value="C:cytosol"/>
    <property type="evidence" value="ECO:0007669"/>
    <property type="project" value="TreeGrafter"/>
</dbReference>
<comment type="pathway">
    <text evidence="1 15">Sulfur metabolism; glutathione biosynthesis; glutathione from L-cysteine and L-glutamate: step 2/2.</text>
</comment>
<evidence type="ECO:0000256" key="10">
    <source>
        <dbReference type="ARBA" id="ARBA00022840"/>
    </source>
</evidence>
<name>A0A9R1TUJ0_9HYME</name>
<dbReference type="KEGG" id="fas:105274275"/>
<dbReference type="Gene3D" id="3.40.50.1760">
    <property type="entry name" value="Glutathione synthase, substrate-binding domain superfamily, eukaryotic"/>
    <property type="match status" value="1"/>
</dbReference>
<dbReference type="Pfam" id="PF03199">
    <property type="entry name" value="GSH_synthase"/>
    <property type="match status" value="1"/>
</dbReference>
<keyword evidence="10 15" id="KW-0067">ATP-binding</keyword>
<dbReference type="Gene3D" id="3.30.1490.50">
    <property type="match status" value="1"/>
</dbReference>
<evidence type="ECO:0000259" key="18">
    <source>
        <dbReference type="Pfam" id="PF03199"/>
    </source>
</evidence>
<dbReference type="Gene3D" id="3.30.470.20">
    <property type="entry name" value="ATP-grasp fold, B domain"/>
    <property type="match status" value="1"/>
</dbReference>
<dbReference type="GO" id="GO:0005524">
    <property type="term" value="F:ATP binding"/>
    <property type="evidence" value="ECO:0007669"/>
    <property type="project" value="UniProtKB-UniRule"/>
</dbReference>
<comment type="subunit">
    <text evidence="3">Homodimer.</text>
</comment>
<dbReference type="RefSeq" id="XP_011315519.1">
    <property type="nucleotide sequence ID" value="XM_011317217.1"/>
</dbReference>
<evidence type="ECO:0000256" key="15">
    <source>
        <dbReference type="PIRNR" id="PIRNR001558"/>
    </source>
</evidence>
<dbReference type="PIRSF" id="PIRSF001558">
    <property type="entry name" value="GSHase"/>
    <property type="match status" value="1"/>
</dbReference>
<comment type="function">
    <text evidence="14">Catalyzes the production of glutathione from gamma-glutamylcysteine and glycine in an ATP-dependent manner. Glutathione (gamma-glutamylcysteinylglycine, GSH) is the most abundant intracellular thiol in living aerobic cells and is required for numerous processes including the protection of cells against oxidative damage, amino acid transport, the detoxification of foreign compounds, the maintenance of protein sulfhydryl groups in a reduced state and acts as a cofactor for a number of enzymes. Participates in ophthalmate biosynthesis in hepatocytes.</text>
</comment>